<feature type="repeat" description="PPR" evidence="2">
    <location>
        <begin position="182"/>
        <end position="216"/>
    </location>
</feature>
<dbReference type="Pfam" id="PF13812">
    <property type="entry name" value="PPR_3"/>
    <property type="match status" value="1"/>
</dbReference>
<keyword evidence="1" id="KW-0677">Repeat</keyword>
<dbReference type="InterPro" id="IPR011990">
    <property type="entry name" value="TPR-like_helical_dom_sf"/>
</dbReference>
<protein>
    <submittedName>
        <fullName evidence="4">Pentatricopeptide repeat-containing protein</fullName>
    </submittedName>
</protein>
<accession>A0AAQ3KJK9</accession>
<dbReference type="EMBL" id="CP136894">
    <property type="protein sequence ID" value="WOL08885.1"/>
    <property type="molecule type" value="Genomic_DNA"/>
</dbReference>
<sequence length="515" mass="58567">MAMATNAVFPPSSSVRCPVLYRAAPSPRNPTSSSSASFVLSPLSSSSTKLRSSTRPVPEQQPLPNDSERQHRALLVDAFHHNNNLRALLQRVSSSKDASPLQLLEMDGDWTDDYLWTVVTFLTETGRGKEALQVFEFWKNIEMRRNNLSNYSRIIKLFCGGSLMSEAISAFEAMKKCDLVPSLGIYNAIIHGFAEQKDFDNSAATLAMMLEAGLLPTPDTYNGLIRAYGSCGLYDEMSKCLKKMQSSGCLPDEVTYNTLITEFARSGLLEKMEGAYRVLSSKHMKLQTSTLVAMLEAYADLEVLDRMERVYQRILKSEAFIKENLIRKIATVYIKNYRFSQLEELGNDISDKWGRTDLVWYIMLLSSACLISKKGIESIVHEMEVAKVTINITITNILAHFYLNMRDFRSLDIIFDQARVNHIKPDIMTFGIFFDACKIGYDGSRVLENWRRNGFLEEVVELRTDDLVLTAFGKGFFMKHCEKLYFSLHSKGEQKKLWRYSDIINLVFGKKATRK</sequence>
<keyword evidence="5" id="KW-1185">Reference proteome</keyword>
<proteinExistence type="predicted"/>
<evidence type="ECO:0000313" key="4">
    <source>
        <dbReference type="EMBL" id="WOL08885.1"/>
    </source>
</evidence>
<feature type="repeat" description="PPR" evidence="2">
    <location>
        <begin position="147"/>
        <end position="181"/>
    </location>
</feature>
<feature type="repeat" description="PPR" evidence="2">
    <location>
        <begin position="252"/>
        <end position="286"/>
    </location>
</feature>
<feature type="repeat" description="PPR" evidence="2">
    <location>
        <begin position="217"/>
        <end position="251"/>
    </location>
</feature>
<dbReference type="NCBIfam" id="TIGR00756">
    <property type="entry name" value="PPR"/>
    <property type="match status" value="2"/>
</dbReference>
<evidence type="ECO:0000256" key="2">
    <source>
        <dbReference type="PROSITE-ProRule" id="PRU00708"/>
    </source>
</evidence>
<reference evidence="4 5" key="1">
    <citation type="submission" date="2023-10" db="EMBL/GenBank/DDBJ databases">
        <title>Chromosome-scale genome assembly provides insights into flower coloration mechanisms of Canna indica.</title>
        <authorList>
            <person name="Li C."/>
        </authorList>
    </citation>
    <scope>NUCLEOTIDE SEQUENCE [LARGE SCALE GENOMIC DNA]</scope>
    <source>
        <tissue evidence="4">Flower</tissue>
    </source>
</reference>
<dbReference type="Gene3D" id="1.25.40.10">
    <property type="entry name" value="Tetratricopeptide repeat domain"/>
    <property type="match status" value="3"/>
</dbReference>
<dbReference type="PANTHER" id="PTHR47493:SF3">
    <property type="entry name" value="PENTACOTRIPEPTIDE-REPEAT REGION OF PRORP DOMAIN-CONTAINING PROTEIN"/>
    <property type="match status" value="1"/>
</dbReference>
<evidence type="ECO:0000256" key="3">
    <source>
        <dbReference type="SAM" id="MobiDB-lite"/>
    </source>
</evidence>
<feature type="compositionally biased region" description="Low complexity" evidence="3">
    <location>
        <begin position="23"/>
        <end position="54"/>
    </location>
</feature>
<organism evidence="4 5">
    <name type="scientific">Canna indica</name>
    <name type="common">Indian-shot</name>
    <dbReference type="NCBI Taxonomy" id="4628"/>
    <lineage>
        <taxon>Eukaryota</taxon>
        <taxon>Viridiplantae</taxon>
        <taxon>Streptophyta</taxon>
        <taxon>Embryophyta</taxon>
        <taxon>Tracheophyta</taxon>
        <taxon>Spermatophyta</taxon>
        <taxon>Magnoliopsida</taxon>
        <taxon>Liliopsida</taxon>
        <taxon>Zingiberales</taxon>
        <taxon>Cannaceae</taxon>
        <taxon>Canna</taxon>
    </lineage>
</organism>
<dbReference type="Proteomes" id="UP001327560">
    <property type="component" value="Chromosome 5"/>
</dbReference>
<evidence type="ECO:0000313" key="5">
    <source>
        <dbReference type="Proteomes" id="UP001327560"/>
    </source>
</evidence>
<dbReference type="PROSITE" id="PS51375">
    <property type="entry name" value="PPR"/>
    <property type="match status" value="4"/>
</dbReference>
<dbReference type="Pfam" id="PF01535">
    <property type="entry name" value="PPR"/>
    <property type="match status" value="1"/>
</dbReference>
<evidence type="ECO:0000256" key="1">
    <source>
        <dbReference type="ARBA" id="ARBA00022737"/>
    </source>
</evidence>
<dbReference type="InterPro" id="IPR002885">
    <property type="entry name" value="PPR_rpt"/>
</dbReference>
<dbReference type="AlphaFoldDB" id="A0AAQ3KJK9"/>
<dbReference type="Pfam" id="PF13041">
    <property type="entry name" value="PPR_2"/>
    <property type="match status" value="1"/>
</dbReference>
<dbReference type="PANTHER" id="PTHR47493">
    <property type="entry name" value="OS08G0520200 PROTEIN"/>
    <property type="match status" value="1"/>
</dbReference>
<feature type="region of interest" description="Disordered" evidence="3">
    <location>
        <begin position="22"/>
        <end position="66"/>
    </location>
</feature>
<gene>
    <name evidence="4" type="ORF">Cni_G17638</name>
</gene>
<name>A0AAQ3KJK9_9LILI</name>